<feature type="compositionally biased region" description="Low complexity" evidence="4">
    <location>
        <begin position="126"/>
        <end position="138"/>
    </location>
</feature>
<name>A0AAW3FC08_BURGA</name>
<gene>
    <name evidence="5" type="primary">ssb</name>
    <name evidence="5" type="ORF">DM48_7869</name>
</gene>
<evidence type="ECO:0000256" key="4">
    <source>
        <dbReference type="SAM" id="MobiDB-lite"/>
    </source>
</evidence>
<protein>
    <recommendedName>
        <fullName evidence="2 3">Single-stranded DNA-binding protein</fullName>
    </recommendedName>
</protein>
<dbReference type="GO" id="GO:0006260">
    <property type="term" value="P:DNA replication"/>
    <property type="evidence" value="ECO:0007669"/>
    <property type="project" value="InterPro"/>
</dbReference>
<dbReference type="Proteomes" id="UP000029590">
    <property type="component" value="Unassembled WGS sequence"/>
</dbReference>
<dbReference type="NCBIfam" id="TIGR00621">
    <property type="entry name" value="ssb"/>
    <property type="match status" value="1"/>
</dbReference>
<dbReference type="GO" id="GO:0003697">
    <property type="term" value="F:single-stranded DNA binding"/>
    <property type="evidence" value="ECO:0007669"/>
    <property type="project" value="InterPro"/>
</dbReference>
<dbReference type="GO" id="GO:0009295">
    <property type="term" value="C:nucleoid"/>
    <property type="evidence" value="ECO:0007669"/>
    <property type="project" value="TreeGrafter"/>
</dbReference>
<evidence type="ECO:0000256" key="1">
    <source>
        <dbReference type="ARBA" id="ARBA00023125"/>
    </source>
</evidence>
<dbReference type="PROSITE" id="PS50935">
    <property type="entry name" value="SSB"/>
    <property type="match status" value="1"/>
</dbReference>
<dbReference type="Gene3D" id="2.40.50.140">
    <property type="entry name" value="Nucleic acid-binding proteins"/>
    <property type="match status" value="1"/>
</dbReference>
<dbReference type="EMBL" id="JPGG01000012">
    <property type="protein sequence ID" value="KGC20248.1"/>
    <property type="molecule type" value="Genomic_DNA"/>
</dbReference>
<dbReference type="Pfam" id="PF00436">
    <property type="entry name" value="SSB"/>
    <property type="match status" value="1"/>
</dbReference>
<dbReference type="InterPro" id="IPR000424">
    <property type="entry name" value="Primosome_PriB/ssb"/>
</dbReference>
<dbReference type="PIRSF" id="PIRSF002070">
    <property type="entry name" value="SSB"/>
    <property type="match status" value="1"/>
</dbReference>
<evidence type="ECO:0000256" key="3">
    <source>
        <dbReference type="RuleBase" id="RU000524"/>
    </source>
</evidence>
<dbReference type="CDD" id="cd04496">
    <property type="entry name" value="SSB_OBF"/>
    <property type="match status" value="1"/>
</dbReference>
<evidence type="ECO:0000313" key="5">
    <source>
        <dbReference type="EMBL" id="KGC20248.1"/>
    </source>
</evidence>
<proteinExistence type="predicted"/>
<dbReference type="PANTHER" id="PTHR10302:SF0">
    <property type="entry name" value="SINGLE-STRANDED DNA-BINDING PROTEIN, MITOCHONDRIAL"/>
    <property type="match status" value="1"/>
</dbReference>
<dbReference type="InterPro" id="IPR011344">
    <property type="entry name" value="ssDNA-bd"/>
</dbReference>
<reference evidence="5 6" key="1">
    <citation type="submission" date="2014-04" db="EMBL/GenBank/DDBJ databases">
        <authorList>
            <person name="Bishop-Lilly K.A."/>
            <person name="Broomall S.M."/>
            <person name="Chain P.S."/>
            <person name="Chertkov O."/>
            <person name="Coyne S.R."/>
            <person name="Daligault H.E."/>
            <person name="Davenport K.W."/>
            <person name="Erkkila T."/>
            <person name="Frey K.G."/>
            <person name="Gibbons H.S."/>
            <person name="Gu W."/>
            <person name="Jaissle J."/>
            <person name="Johnson S.L."/>
            <person name="Koroleva G.I."/>
            <person name="Ladner J.T."/>
            <person name="Lo C.-C."/>
            <person name="Minogue T.D."/>
            <person name="Munk C."/>
            <person name="Palacios G.F."/>
            <person name="Redden C.L."/>
            <person name="Rosenzweig C.N."/>
            <person name="Scholz M.B."/>
            <person name="Teshima H."/>
            <person name="Xu Y."/>
        </authorList>
    </citation>
    <scope>NUCLEOTIDE SEQUENCE [LARGE SCALE GENOMIC DNA]</scope>
    <source>
        <strain evidence="6">gladioli</strain>
    </source>
</reference>
<feature type="region of interest" description="Disordered" evidence="4">
    <location>
        <begin position="121"/>
        <end position="146"/>
    </location>
</feature>
<dbReference type="NCBIfam" id="NF006039">
    <property type="entry name" value="PRK08182.1"/>
    <property type="match status" value="1"/>
</dbReference>
<dbReference type="RefSeq" id="WP_063777888.1">
    <property type="nucleotide sequence ID" value="NZ_CADEVQ010000031.1"/>
</dbReference>
<dbReference type="PANTHER" id="PTHR10302">
    <property type="entry name" value="SINGLE-STRANDED DNA-BINDING PROTEIN"/>
    <property type="match status" value="1"/>
</dbReference>
<dbReference type="AlphaFoldDB" id="A0AAW3FC08"/>
<sequence length="146" mass="16268">MPNRIEITGNLGGAPTSRHVDTANGRRQVTQFSVMADDYRRLPNGELEQVGGFWTRVSVWEPQAERVARLLSKGARVHVVGTMRLNIWEDEHNEKQTGIDITADSVFLHLGRVDSVTYRRREDDAGAGAPPATHAPAHFEPQTDDL</sequence>
<comment type="caution">
    <text evidence="5">The sequence shown here is derived from an EMBL/GenBank/DDBJ whole genome shotgun (WGS) entry which is preliminary data.</text>
</comment>
<dbReference type="SUPFAM" id="SSF50249">
    <property type="entry name" value="Nucleic acid-binding proteins"/>
    <property type="match status" value="1"/>
</dbReference>
<evidence type="ECO:0000313" key="6">
    <source>
        <dbReference type="Proteomes" id="UP000029590"/>
    </source>
</evidence>
<keyword evidence="1 2" id="KW-0238">DNA-binding</keyword>
<dbReference type="InterPro" id="IPR012340">
    <property type="entry name" value="NA-bd_OB-fold"/>
</dbReference>
<accession>A0AAW3FC08</accession>
<evidence type="ECO:0000256" key="2">
    <source>
        <dbReference type="PIRNR" id="PIRNR002070"/>
    </source>
</evidence>
<organism evidence="5 6">
    <name type="scientific">Burkholderia gladioli</name>
    <name type="common">Pseudomonas marginata</name>
    <name type="synonym">Phytomonas marginata</name>
    <dbReference type="NCBI Taxonomy" id="28095"/>
    <lineage>
        <taxon>Bacteria</taxon>
        <taxon>Pseudomonadati</taxon>
        <taxon>Pseudomonadota</taxon>
        <taxon>Betaproteobacteria</taxon>
        <taxon>Burkholderiales</taxon>
        <taxon>Burkholderiaceae</taxon>
        <taxon>Burkholderia</taxon>
    </lineage>
</organism>